<evidence type="ECO:0000313" key="3">
    <source>
        <dbReference type="Proteomes" id="UP001634394"/>
    </source>
</evidence>
<reference evidence="2 3" key="1">
    <citation type="submission" date="2024-11" db="EMBL/GenBank/DDBJ databases">
        <title>Chromosome-level genome assembly of the freshwater bivalve Anodonta woodiana.</title>
        <authorList>
            <person name="Chen X."/>
        </authorList>
    </citation>
    <scope>NUCLEOTIDE SEQUENCE [LARGE SCALE GENOMIC DNA]</scope>
    <source>
        <strain evidence="2">MN2024</strain>
        <tissue evidence="2">Gills</tissue>
    </source>
</reference>
<dbReference type="AlphaFoldDB" id="A0ABD3UZA9"/>
<sequence length="248" mass="28348">MTVHFVHTKPVILTDPFKGSHVLRWSKSRGIPENGHHGLSLSREASFSMSPVIDDIAWPTPFRLPRISQRAGASPVLDASQSEHKDNVWSRYGYEKVIRIPELRPKVKVLIPPQALMQNVSHRNMVVPRFKNAVIAPTTRSMPWHVDGDSHVARHSFKSSIARLPERDDMPADHSFEPTPTPVSRGESPTKSVKSIHWMLGSNRYHTFDKQGRSHVQGPYSREFNVRCIAPISWMRMKWGRSRTLIRT</sequence>
<keyword evidence="3" id="KW-1185">Reference proteome</keyword>
<gene>
    <name evidence="2" type="ORF">ACJMK2_014030</name>
</gene>
<feature type="compositionally biased region" description="Basic and acidic residues" evidence="1">
    <location>
        <begin position="167"/>
        <end position="176"/>
    </location>
</feature>
<dbReference type="EMBL" id="JBJQND010000014">
    <property type="protein sequence ID" value="KAL3854781.1"/>
    <property type="molecule type" value="Genomic_DNA"/>
</dbReference>
<feature type="region of interest" description="Disordered" evidence="1">
    <location>
        <begin position="167"/>
        <end position="190"/>
    </location>
</feature>
<comment type="caution">
    <text evidence="2">The sequence shown here is derived from an EMBL/GenBank/DDBJ whole genome shotgun (WGS) entry which is preliminary data.</text>
</comment>
<name>A0ABD3UZA9_SINWO</name>
<protein>
    <submittedName>
        <fullName evidence="2">Uncharacterized protein</fullName>
    </submittedName>
</protein>
<evidence type="ECO:0000313" key="2">
    <source>
        <dbReference type="EMBL" id="KAL3854781.1"/>
    </source>
</evidence>
<organism evidence="2 3">
    <name type="scientific">Sinanodonta woodiana</name>
    <name type="common">Chinese pond mussel</name>
    <name type="synonym">Anodonta woodiana</name>
    <dbReference type="NCBI Taxonomy" id="1069815"/>
    <lineage>
        <taxon>Eukaryota</taxon>
        <taxon>Metazoa</taxon>
        <taxon>Spiralia</taxon>
        <taxon>Lophotrochozoa</taxon>
        <taxon>Mollusca</taxon>
        <taxon>Bivalvia</taxon>
        <taxon>Autobranchia</taxon>
        <taxon>Heteroconchia</taxon>
        <taxon>Palaeoheterodonta</taxon>
        <taxon>Unionida</taxon>
        <taxon>Unionoidea</taxon>
        <taxon>Unionidae</taxon>
        <taxon>Unioninae</taxon>
        <taxon>Sinanodonta</taxon>
    </lineage>
</organism>
<dbReference type="Proteomes" id="UP001634394">
    <property type="component" value="Unassembled WGS sequence"/>
</dbReference>
<evidence type="ECO:0000256" key="1">
    <source>
        <dbReference type="SAM" id="MobiDB-lite"/>
    </source>
</evidence>
<proteinExistence type="predicted"/>
<accession>A0ABD3UZA9</accession>